<dbReference type="RefSeq" id="XP_037220150.1">
    <property type="nucleotide sequence ID" value="XM_037364506.1"/>
</dbReference>
<keyword evidence="3" id="KW-1185">Reference proteome</keyword>
<evidence type="ECO:0008006" key="4">
    <source>
        <dbReference type="Google" id="ProtNLM"/>
    </source>
</evidence>
<feature type="region of interest" description="Disordered" evidence="1">
    <location>
        <begin position="1006"/>
        <end position="1068"/>
    </location>
</feature>
<evidence type="ECO:0000256" key="1">
    <source>
        <dbReference type="SAM" id="MobiDB-lite"/>
    </source>
</evidence>
<comment type="caution">
    <text evidence="2">The sequence shown here is derived from an EMBL/GenBank/DDBJ whole genome shotgun (WGS) entry which is preliminary data.</text>
</comment>
<feature type="region of interest" description="Disordered" evidence="1">
    <location>
        <begin position="298"/>
        <end position="320"/>
    </location>
</feature>
<proteinExistence type="predicted"/>
<dbReference type="EMBL" id="JACAZF010000006">
    <property type="protein sequence ID" value="KAF7302150.1"/>
    <property type="molecule type" value="Genomic_DNA"/>
</dbReference>
<feature type="region of interest" description="Disordered" evidence="1">
    <location>
        <begin position="258"/>
        <end position="277"/>
    </location>
</feature>
<name>A0A8H6SLV6_9AGAR</name>
<feature type="compositionally biased region" description="Low complexity" evidence="1">
    <location>
        <begin position="1057"/>
        <end position="1067"/>
    </location>
</feature>
<feature type="compositionally biased region" description="Polar residues" evidence="1">
    <location>
        <begin position="1039"/>
        <end position="1051"/>
    </location>
</feature>
<organism evidence="2 3">
    <name type="scientific">Mycena indigotica</name>
    <dbReference type="NCBI Taxonomy" id="2126181"/>
    <lineage>
        <taxon>Eukaryota</taxon>
        <taxon>Fungi</taxon>
        <taxon>Dikarya</taxon>
        <taxon>Basidiomycota</taxon>
        <taxon>Agaricomycotina</taxon>
        <taxon>Agaricomycetes</taxon>
        <taxon>Agaricomycetidae</taxon>
        <taxon>Agaricales</taxon>
        <taxon>Marasmiineae</taxon>
        <taxon>Mycenaceae</taxon>
        <taxon>Mycena</taxon>
    </lineage>
</organism>
<accession>A0A8H6SLV6</accession>
<protein>
    <recommendedName>
        <fullName evidence="4">F-box domain-containing protein</fullName>
    </recommendedName>
</protein>
<gene>
    <name evidence="2" type="ORF">MIND_00781900</name>
</gene>
<evidence type="ECO:0000313" key="2">
    <source>
        <dbReference type="EMBL" id="KAF7302150.1"/>
    </source>
</evidence>
<reference evidence="2" key="1">
    <citation type="submission" date="2020-05" db="EMBL/GenBank/DDBJ databases">
        <title>Mycena genomes resolve the evolution of fungal bioluminescence.</title>
        <authorList>
            <person name="Tsai I.J."/>
        </authorList>
    </citation>
    <scope>NUCLEOTIDE SEQUENCE</scope>
    <source>
        <strain evidence="2">171206Taipei</strain>
    </source>
</reference>
<evidence type="ECO:0000313" key="3">
    <source>
        <dbReference type="Proteomes" id="UP000636479"/>
    </source>
</evidence>
<feature type="region of interest" description="Disordered" evidence="1">
    <location>
        <begin position="934"/>
        <end position="972"/>
    </location>
</feature>
<dbReference type="Proteomes" id="UP000636479">
    <property type="component" value="Unassembled WGS sequence"/>
</dbReference>
<sequence>MARIVHRETGSSTHSRVRSLVDLNDDVLFLIFDLLDYNSRLDMSYASSRCREALLPHIFRAIRWAPAAHDFPSRKLWPYAQTFLLSGYKIFDFTSTMYEDIAAQIREGLVGMKQLKTFIVESNVISGLWSELLDAFSVLSTPCHLCLRSHWDPPYADYASLMLEPRKAALPFNEFTFPFAFVSDKEGNVARRTPAAWVPELNNVRTILVAAHTTLESVWIPGELFPAMQYTTWNALTELYLYGLWPVFGNNPPLLVPRTESKSRSTSPTSIPKHISADVSSATESLAEISTSVSVDASRLPLPTETDSIPSAKSRSASPTLVAERLTTDISSVAENDAASPSLPILDTNSARQPDEFVHLPPPPAGEVETESPTTLAIATSIRSPVLVMLEAMPNLRILDMSMVHQADDPEPPGMVICSPDAPPSSPSTFLRHLNTAQLTSVSMQDRTVEFLPASLKSLSLTRTPYMLSPNAHRTPQTPSSLLAMLKKVDFPSLLSLKIWYAILSPDELAHEKALLEFLPTAFPLLEQLELCRRWDAMAISLEGRWDPVPIAKRLVSQFKNLRLFNFDPHPPERVGWPPALHPTSEFREFVGRLHAMAEEIVNAAPWIWEIGIFREYGLDPELYWEWWNVVPGSAATNQRLDILSLDVPIRSHFEQNICTASLINLECTICQYYFLASSTMLGRLSPIVIRHQGMARIVRKEVEESSTPLARNLVDLNDDTESLDSVPASPSSPSPPNISRCGMGICRFRLPPRELWSFVQIFSVSGYEIPEFTPPIRQDIVAQIRAAFAGMKRLTTVIIDDIKGGLWPELLDAFSMLPSACYLELGSHWEPRQEDEAYTVLRPRRRSIPLASFRFPFPFVYATVQDAEQAARRRPPGLDHEIHNIRTILATAAETLSFVYLPGEIFPAMHGSTWSALTELFLEGLWPVEKTSGPIVKAPSIPPRELFSQPRPRQPAEPADEHPSLHEDESEAAALAEITLPVSTLVSPTTVDENIPKVEAFILPSNGSKTTEGEVVSESSTAALPDDLIPVSGEGNGLSVTTASKTTINESPPSPSSSSLSTTPRPVESLVVHPDSSATSTLSSSEHSPLLSIFEAMPHLRIVKMHLVHQMEDPKPMGGVICASDVLPKSPTTFLRHLTQFQVTSLSPNDRTLEFLPASLDFLSFSRHPYMLPWGTFRAQTPSSVLTLLKRAAFPCLTTLKIWYMIDSLSDIEDERDLVDLVPDTFPMLQTLEVCRQWQSLATELKGRWDPAPVAKRLVSRLKDLRAFYFDSSPPEHLTTELQGRWDPAPVAKRLVSRLKDLQIFYFDSAPPERYGRAPYIFVDKEIREYLGRLRDMAEDIASAAPWLQQIAMYTGKVKLEERRRHIKLV</sequence>
<dbReference type="OrthoDB" id="3047730at2759"/>
<feature type="compositionally biased region" description="Polar residues" evidence="1">
    <location>
        <begin position="305"/>
        <end position="319"/>
    </location>
</feature>
<dbReference type="GeneID" id="59347022"/>